<organism evidence="2 3">
    <name type="scientific">Hebeloma cylindrosporum</name>
    <dbReference type="NCBI Taxonomy" id="76867"/>
    <lineage>
        <taxon>Eukaryota</taxon>
        <taxon>Fungi</taxon>
        <taxon>Dikarya</taxon>
        <taxon>Basidiomycota</taxon>
        <taxon>Agaricomycotina</taxon>
        <taxon>Agaricomycetes</taxon>
        <taxon>Agaricomycetidae</taxon>
        <taxon>Agaricales</taxon>
        <taxon>Agaricineae</taxon>
        <taxon>Hymenogastraceae</taxon>
        <taxon>Hebeloma</taxon>
    </lineage>
</organism>
<proteinExistence type="predicted"/>
<evidence type="ECO:0000313" key="1">
    <source>
        <dbReference type="EMBL" id="KIM35426.1"/>
    </source>
</evidence>
<keyword evidence="3" id="KW-1185">Reference proteome</keyword>
<dbReference type="HOGENOM" id="CLU_186480_1_0_1"/>
<dbReference type="STRING" id="686832.A0A0C3C2J3"/>
<dbReference type="EMBL" id="KN831794">
    <property type="protein sequence ID" value="KIM37846.1"/>
    <property type="molecule type" value="Genomic_DNA"/>
</dbReference>
<dbReference type="EMBL" id="KN831821">
    <property type="protein sequence ID" value="KIM35426.1"/>
    <property type="molecule type" value="Genomic_DNA"/>
</dbReference>
<name>A0A0C3C2J3_HEBCY</name>
<reference evidence="2 3" key="1">
    <citation type="submission" date="2014-04" db="EMBL/GenBank/DDBJ databases">
        <authorList>
            <consortium name="DOE Joint Genome Institute"/>
            <person name="Kuo A."/>
            <person name="Gay G."/>
            <person name="Dore J."/>
            <person name="Kohler A."/>
            <person name="Nagy L.G."/>
            <person name="Floudas D."/>
            <person name="Copeland A."/>
            <person name="Barry K.W."/>
            <person name="Cichocki N."/>
            <person name="Veneault-Fourrey C."/>
            <person name="LaButti K."/>
            <person name="Lindquist E.A."/>
            <person name="Lipzen A."/>
            <person name="Lundell T."/>
            <person name="Morin E."/>
            <person name="Murat C."/>
            <person name="Sun H."/>
            <person name="Tunlid A."/>
            <person name="Henrissat B."/>
            <person name="Grigoriev I.V."/>
            <person name="Hibbett D.S."/>
            <person name="Martin F."/>
            <person name="Nordberg H.P."/>
            <person name="Cantor M.N."/>
            <person name="Hua S.X."/>
        </authorList>
    </citation>
    <scope>NUCLEOTIDE SEQUENCE [LARGE SCALE GENOMIC DNA]</scope>
    <source>
        <strain evidence="2">H7</strain>
        <strain evidence="3">h7</strain>
    </source>
</reference>
<dbReference type="Proteomes" id="UP000053424">
    <property type="component" value="Unassembled WGS sequence"/>
</dbReference>
<evidence type="ECO:0000313" key="2">
    <source>
        <dbReference type="EMBL" id="KIM37846.1"/>
    </source>
</evidence>
<accession>A0A0C3C2J3</accession>
<dbReference type="OrthoDB" id="3237746at2759"/>
<evidence type="ECO:0000313" key="3">
    <source>
        <dbReference type="Proteomes" id="UP000053424"/>
    </source>
</evidence>
<sequence>EAVAHALRRKRAFDKRVFAQNLGEVTFSKGQLVQIYRSDLDYTFKTERKLLPKWSIP</sequence>
<reference evidence="3" key="2">
    <citation type="submission" date="2015-01" db="EMBL/GenBank/DDBJ databases">
        <title>Evolutionary Origins and Diversification of the Mycorrhizal Mutualists.</title>
        <authorList>
            <consortium name="DOE Joint Genome Institute"/>
            <consortium name="Mycorrhizal Genomics Consortium"/>
            <person name="Kohler A."/>
            <person name="Kuo A."/>
            <person name="Nagy L.G."/>
            <person name="Floudas D."/>
            <person name="Copeland A."/>
            <person name="Barry K.W."/>
            <person name="Cichocki N."/>
            <person name="Veneault-Fourrey C."/>
            <person name="LaButti K."/>
            <person name="Lindquist E.A."/>
            <person name="Lipzen A."/>
            <person name="Lundell T."/>
            <person name="Morin E."/>
            <person name="Murat C."/>
            <person name="Riley R."/>
            <person name="Ohm R."/>
            <person name="Sun H."/>
            <person name="Tunlid A."/>
            <person name="Henrissat B."/>
            <person name="Grigoriev I.V."/>
            <person name="Hibbett D.S."/>
            <person name="Martin F."/>
        </authorList>
    </citation>
    <scope>NUCLEOTIDE SEQUENCE [LARGE SCALE GENOMIC DNA]</scope>
    <source>
        <strain evidence="3">h7</strain>
    </source>
</reference>
<feature type="non-terminal residue" evidence="2">
    <location>
        <position position="1"/>
    </location>
</feature>
<protein>
    <submittedName>
        <fullName evidence="2">Uncharacterized protein</fullName>
    </submittedName>
</protein>
<dbReference type="AlphaFoldDB" id="A0A0C3C2J3"/>
<gene>
    <name evidence="1" type="ORF">M413DRAFT_35351</name>
    <name evidence="2" type="ORF">M413DRAFT_54571</name>
</gene>
<feature type="non-terminal residue" evidence="2">
    <location>
        <position position="57"/>
    </location>
</feature>
<reference evidence="2" key="3">
    <citation type="submission" date="2015-02" db="EMBL/GenBank/DDBJ databases">
        <title>Evolutionary Origins and Diversification of the Mycorrhizal Mutualists.</title>
        <authorList>
            <consortium name="DOE Joint Genome Institute"/>
            <consortium name="Mycorrhizal Genomics Consortium"/>
            <person name="Kohler A."/>
            <person name="Kuo A."/>
            <person name="Nagy L.G."/>
            <person name="Floudas D."/>
            <person name="Copeland A."/>
            <person name="Barry K.W."/>
            <person name="Cichocki N."/>
            <person name="Veneault-Fourrey C."/>
            <person name="LaButti K."/>
            <person name="Lindquist E.A."/>
            <person name="Lipzen A."/>
            <person name="Lundell T."/>
            <person name="Morin E."/>
            <person name="Murat C."/>
            <person name="Riley R."/>
            <person name="Ohm R."/>
            <person name="Sun H."/>
            <person name="Tunlid A."/>
            <person name="Henrissat B."/>
            <person name="Grigoriev I.V."/>
            <person name="Hibbett D.S."/>
            <person name="Martin F."/>
        </authorList>
    </citation>
    <scope>NUCLEOTIDE SEQUENCE</scope>
    <source>
        <strain evidence="2">H7</strain>
    </source>
</reference>